<evidence type="ECO:0000256" key="2">
    <source>
        <dbReference type="ARBA" id="ARBA00023295"/>
    </source>
</evidence>
<dbReference type="CDD" id="cd14791">
    <property type="entry name" value="GH36"/>
    <property type="match status" value="1"/>
</dbReference>
<evidence type="ECO:0000313" key="3">
    <source>
        <dbReference type="EMBL" id="SEE52161.1"/>
    </source>
</evidence>
<dbReference type="RefSeq" id="WP_083288529.1">
    <property type="nucleotide sequence ID" value="NZ_FNUC01000003.1"/>
</dbReference>
<dbReference type="STRING" id="561176.SAMN04488561_1594"/>
<sequence length="598" mass="65928">MKDSQSATFLIAAIKSSAAAVVCRGSAHTANVEVDRRWHGDHCQVSVSNHGSMPVAIEEIVAFDLRHRLDGLTQVYGEGFTMLGQLGGTLAEPVDLSYYTDRKLHRIPEPEDLRTAYGALLLRLAERQRVLLGAASSHRFAVRFSYDSERLRVSYDGEGLILRPGESWQLDELVVLSGTDREPLFDQLATAIAAHHPRLVHDVIPTGWCSWYCFGPEVTADDVKANTRWIAQNLPELRYVQIDDGYQPWMGDWLDTGEAFGGDVFSVLDDIRAHGLEPAIWVAPFIASPESRVFAEHPDWMVQDANGKPLRSDIPGFGGWRQGPWYVLDGTHPDVQEHLRSVFTTMRREWGCTYFKLDATYWGAIHGGVHHDRDATRIEAYRRGMEAVLRGTGDAFVLGCNHPLWPSLGLIHGSRSSMDVIAPDWEHLGPVSRETLLRNWQNGRLWWNDPDVLMLKAPDVAVVDQAGTTHTGDAGSRDTTLRAATVYASGGSVISGDDLHQAAPTSLTQLEALLPPVGVAASFQDEQLEIGITTLPDATVFSVFNWTDDPAPRTIQLPPGKQLLTDKLAGQTIGIHEHTYDLGVLPPGTAVVLEARPA</sequence>
<evidence type="ECO:0000313" key="4">
    <source>
        <dbReference type="Proteomes" id="UP000181980"/>
    </source>
</evidence>
<dbReference type="Proteomes" id="UP000181980">
    <property type="component" value="Unassembled WGS sequence"/>
</dbReference>
<dbReference type="OrthoDB" id="9758822at2"/>
<dbReference type="InterPro" id="IPR002252">
    <property type="entry name" value="Glyco_hydro_36"/>
</dbReference>
<dbReference type="InterPro" id="IPR050985">
    <property type="entry name" value="Alpha-glycosidase_related"/>
</dbReference>
<dbReference type="Pfam" id="PF02065">
    <property type="entry name" value="Melibiase"/>
    <property type="match status" value="1"/>
</dbReference>
<dbReference type="GO" id="GO:0016052">
    <property type="term" value="P:carbohydrate catabolic process"/>
    <property type="evidence" value="ECO:0007669"/>
    <property type="project" value="InterPro"/>
</dbReference>
<keyword evidence="2" id="KW-0326">Glycosidase</keyword>
<dbReference type="GO" id="GO:0004557">
    <property type="term" value="F:alpha-galactosidase activity"/>
    <property type="evidence" value="ECO:0007669"/>
    <property type="project" value="InterPro"/>
</dbReference>
<dbReference type="SUPFAM" id="SSF51445">
    <property type="entry name" value="(Trans)glycosidases"/>
    <property type="match status" value="1"/>
</dbReference>
<keyword evidence="4" id="KW-1185">Reference proteome</keyword>
<organism evidence="3 4">
    <name type="scientific">Jiangella alba</name>
    <dbReference type="NCBI Taxonomy" id="561176"/>
    <lineage>
        <taxon>Bacteria</taxon>
        <taxon>Bacillati</taxon>
        <taxon>Actinomycetota</taxon>
        <taxon>Actinomycetes</taxon>
        <taxon>Jiangellales</taxon>
        <taxon>Jiangellaceae</taxon>
        <taxon>Jiangella</taxon>
    </lineage>
</organism>
<dbReference type="InterPro" id="IPR013785">
    <property type="entry name" value="Aldolase_TIM"/>
</dbReference>
<dbReference type="EMBL" id="FNUC01000003">
    <property type="protein sequence ID" value="SEE52161.1"/>
    <property type="molecule type" value="Genomic_DNA"/>
</dbReference>
<proteinExistence type="predicted"/>
<dbReference type="PANTHER" id="PTHR43053">
    <property type="entry name" value="GLYCOSIDASE FAMILY 31"/>
    <property type="match status" value="1"/>
</dbReference>
<protein>
    <submittedName>
        <fullName evidence="3">Alpha-galactosidase</fullName>
    </submittedName>
</protein>
<accession>A0A1H5JJI5</accession>
<reference evidence="4" key="1">
    <citation type="submission" date="2016-10" db="EMBL/GenBank/DDBJ databases">
        <authorList>
            <person name="Varghese N."/>
            <person name="Submissions S."/>
        </authorList>
    </citation>
    <scope>NUCLEOTIDE SEQUENCE [LARGE SCALE GENOMIC DNA]</scope>
    <source>
        <strain evidence="4">DSM 45237</strain>
    </source>
</reference>
<dbReference type="PANTHER" id="PTHR43053:SF3">
    <property type="entry name" value="ALPHA-GALACTOSIDASE C-RELATED"/>
    <property type="match status" value="1"/>
</dbReference>
<dbReference type="InterPro" id="IPR017853">
    <property type="entry name" value="GH"/>
</dbReference>
<evidence type="ECO:0000256" key="1">
    <source>
        <dbReference type="ARBA" id="ARBA00022801"/>
    </source>
</evidence>
<gene>
    <name evidence="3" type="ORF">SAMN04488561_1594</name>
</gene>
<dbReference type="Gene3D" id="3.20.20.70">
    <property type="entry name" value="Aldolase class I"/>
    <property type="match status" value="1"/>
</dbReference>
<name>A0A1H5JJI5_9ACTN</name>
<keyword evidence="1" id="KW-0378">Hydrolase</keyword>
<dbReference type="AlphaFoldDB" id="A0A1H5JJI5"/>